<dbReference type="EMBL" id="VHIR01000006">
    <property type="protein sequence ID" value="TQE43799.1"/>
    <property type="molecule type" value="Genomic_DNA"/>
</dbReference>
<dbReference type="GO" id="GO:0016491">
    <property type="term" value="F:oxidoreductase activity"/>
    <property type="evidence" value="ECO:0007669"/>
    <property type="project" value="InterPro"/>
</dbReference>
<sequence>MTTSDLFKPLSLGRYELANRVTMAALTRSRAGESGIPTELHAEYYSQRASNGLVVTEGTFPAVSTRAFPGQAGIETAEQQAGWARVADAVHAKGGTIFMQMMHAGRLSHTTLSNGPQPEAPSAIASGTAVRDFETRKDCPVPRALETSEIPRIIEQFRAAARRAVDAGIDGVEIHGANGYLLHEFMGAVSNQRTDEYGGSPENRARLLIELTQALVEEIGADRVAIRLSPKMNAQGPIDPEDNDAEVAATYGAYLDGIKDLNIAYVSLLWGFEENALIQNLAEKARANGTTRVLFNTGFPTVTQLSDAAALIERPYVDAVVVGRMILANPDLSRRWEEGLELNEPDPATFYVGGAHGYTDYPFAS</sequence>
<dbReference type="InterPro" id="IPR001155">
    <property type="entry name" value="OxRdtase_FMN_N"/>
</dbReference>
<dbReference type="Gene3D" id="3.20.20.70">
    <property type="entry name" value="Aldolase class I"/>
    <property type="match status" value="1"/>
</dbReference>
<feature type="domain" description="NADH:flavin oxidoreductase/NADH oxidase N-terminal" evidence="1">
    <location>
        <begin position="5"/>
        <end position="343"/>
    </location>
</feature>
<dbReference type="SUPFAM" id="SSF51395">
    <property type="entry name" value="FMN-linked oxidoreductases"/>
    <property type="match status" value="1"/>
</dbReference>
<dbReference type="PANTHER" id="PTHR22893:SF91">
    <property type="entry name" value="NADPH DEHYDROGENASE 2-RELATED"/>
    <property type="match status" value="1"/>
</dbReference>
<comment type="caution">
    <text evidence="2">The sequence shown here is derived from an EMBL/GenBank/DDBJ whole genome shotgun (WGS) entry which is preliminary data.</text>
</comment>
<dbReference type="CDD" id="cd02933">
    <property type="entry name" value="OYE_like_FMN"/>
    <property type="match status" value="1"/>
</dbReference>
<evidence type="ECO:0000259" key="1">
    <source>
        <dbReference type="Pfam" id="PF00724"/>
    </source>
</evidence>
<name>A0A540R7T4_9CORY</name>
<keyword evidence="3" id="KW-1185">Reference proteome</keyword>
<organism evidence="2 3">
    <name type="scientific">Corynebacterium phoceense</name>
    <dbReference type="NCBI Taxonomy" id="1686286"/>
    <lineage>
        <taxon>Bacteria</taxon>
        <taxon>Bacillati</taxon>
        <taxon>Actinomycetota</taxon>
        <taxon>Actinomycetes</taxon>
        <taxon>Mycobacteriales</taxon>
        <taxon>Corynebacteriaceae</taxon>
        <taxon>Corynebacterium</taxon>
    </lineage>
</organism>
<evidence type="ECO:0000313" key="3">
    <source>
        <dbReference type="Proteomes" id="UP000318080"/>
    </source>
</evidence>
<dbReference type="Proteomes" id="UP000318080">
    <property type="component" value="Unassembled WGS sequence"/>
</dbReference>
<dbReference type="PANTHER" id="PTHR22893">
    <property type="entry name" value="NADH OXIDOREDUCTASE-RELATED"/>
    <property type="match status" value="1"/>
</dbReference>
<dbReference type="InterPro" id="IPR013785">
    <property type="entry name" value="Aldolase_TIM"/>
</dbReference>
<dbReference type="STRING" id="1686286.GCA_900092335_01456"/>
<proteinExistence type="predicted"/>
<gene>
    <name evidence="2" type="ORF">EJK80_05720</name>
</gene>
<dbReference type="GO" id="GO:0010181">
    <property type="term" value="F:FMN binding"/>
    <property type="evidence" value="ECO:0007669"/>
    <property type="project" value="InterPro"/>
</dbReference>
<reference evidence="2 3" key="1">
    <citation type="submission" date="2019-06" db="EMBL/GenBank/DDBJ databases">
        <title>Draft genome of C. phoceense Strain 272.</title>
        <authorList>
            <person name="Pacheco L.G.C."/>
            <person name="Barberis C.M."/>
            <person name="Almuzara M.N."/>
            <person name="Traglia G.M."/>
            <person name="Santos C.S."/>
            <person name="Rocha D.J.P.G."/>
            <person name="Aguiar E.R.G.R."/>
            <person name="Vay C.A."/>
        </authorList>
    </citation>
    <scope>NUCLEOTIDE SEQUENCE [LARGE SCALE GENOMIC DNA]</scope>
    <source>
        <strain evidence="2 3">272</strain>
    </source>
</reference>
<evidence type="ECO:0000313" key="2">
    <source>
        <dbReference type="EMBL" id="TQE43799.1"/>
    </source>
</evidence>
<dbReference type="AlphaFoldDB" id="A0A540R7T4"/>
<dbReference type="GO" id="GO:0005829">
    <property type="term" value="C:cytosol"/>
    <property type="evidence" value="ECO:0007669"/>
    <property type="project" value="TreeGrafter"/>
</dbReference>
<dbReference type="Pfam" id="PF00724">
    <property type="entry name" value="Oxidored_FMN"/>
    <property type="match status" value="1"/>
</dbReference>
<dbReference type="InterPro" id="IPR045247">
    <property type="entry name" value="Oye-like"/>
</dbReference>
<accession>A0A540R7T4</accession>
<protein>
    <submittedName>
        <fullName evidence="2">Alkene reductase</fullName>
    </submittedName>
</protein>